<dbReference type="AlphaFoldDB" id="A0AAD6RQL8"/>
<dbReference type="EMBL" id="JAQIZT010000001">
    <property type="protein sequence ID" value="KAJ7013248.1"/>
    <property type="molecule type" value="Genomic_DNA"/>
</dbReference>
<sequence length="288" mass="32345">MNMTENEGVTVNLCPWSLILSPDSLADNFIFNELDIQCKGQKEMLVKINIKDVFLGGYVEQTRKHYEMVFEVVGIDDSGCCHVQVRATFSILLMDLLVSRKYRKEISGFILIETSSGHATSFPLLVNKICFYSGDVMIDFAKCNYFLAKPLHNLQKSISSGPNCREPSYSREIAYKWAWVAEMLIQILDKITLWNIKEHRDQNIQSNNDQQTHKELTPVSLSLLVLHCYEAEAGAGAGSIGDGLGHANYPAMKPIKASEHENVFTINLGNIEGNSSENLLAQLFNFIS</sequence>
<comment type="caution">
    <text evidence="1">The sequence shown here is derived from an EMBL/GenBank/DDBJ whole genome shotgun (WGS) entry which is preliminary data.</text>
</comment>
<keyword evidence="2" id="KW-1185">Reference proteome</keyword>
<protein>
    <submittedName>
        <fullName evidence="1">Uncharacterized protein</fullName>
    </submittedName>
</protein>
<dbReference type="Proteomes" id="UP001164929">
    <property type="component" value="Chromosome 1"/>
</dbReference>
<accession>A0AAD6RQL8</accession>
<gene>
    <name evidence="1" type="ORF">NC653_003066</name>
</gene>
<evidence type="ECO:0000313" key="2">
    <source>
        <dbReference type="Proteomes" id="UP001164929"/>
    </source>
</evidence>
<evidence type="ECO:0000313" key="1">
    <source>
        <dbReference type="EMBL" id="KAJ7013248.1"/>
    </source>
</evidence>
<organism evidence="1 2">
    <name type="scientific">Populus alba x Populus x berolinensis</name>
    <dbReference type="NCBI Taxonomy" id="444605"/>
    <lineage>
        <taxon>Eukaryota</taxon>
        <taxon>Viridiplantae</taxon>
        <taxon>Streptophyta</taxon>
        <taxon>Embryophyta</taxon>
        <taxon>Tracheophyta</taxon>
        <taxon>Spermatophyta</taxon>
        <taxon>Magnoliopsida</taxon>
        <taxon>eudicotyledons</taxon>
        <taxon>Gunneridae</taxon>
        <taxon>Pentapetalae</taxon>
        <taxon>rosids</taxon>
        <taxon>fabids</taxon>
        <taxon>Malpighiales</taxon>
        <taxon>Salicaceae</taxon>
        <taxon>Saliceae</taxon>
        <taxon>Populus</taxon>
    </lineage>
</organism>
<name>A0AAD6RQL8_9ROSI</name>
<reference evidence="1 2" key="1">
    <citation type="journal article" date="2023" name="Mol. Ecol. Resour.">
        <title>Chromosome-level genome assembly of a triploid poplar Populus alba 'Berolinensis'.</title>
        <authorList>
            <person name="Chen S."/>
            <person name="Yu Y."/>
            <person name="Wang X."/>
            <person name="Wang S."/>
            <person name="Zhang T."/>
            <person name="Zhou Y."/>
            <person name="He R."/>
            <person name="Meng N."/>
            <person name="Wang Y."/>
            <person name="Liu W."/>
            <person name="Liu Z."/>
            <person name="Liu J."/>
            <person name="Guo Q."/>
            <person name="Huang H."/>
            <person name="Sederoff R.R."/>
            <person name="Wang G."/>
            <person name="Qu G."/>
            <person name="Chen S."/>
        </authorList>
    </citation>
    <scope>NUCLEOTIDE SEQUENCE [LARGE SCALE GENOMIC DNA]</scope>
    <source>
        <strain evidence="1">SC-2020</strain>
    </source>
</reference>
<proteinExistence type="predicted"/>